<evidence type="ECO:0000256" key="1">
    <source>
        <dbReference type="SAM" id="Phobius"/>
    </source>
</evidence>
<dbReference type="Pfam" id="PF11167">
    <property type="entry name" value="DUF2953"/>
    <property type="match status" value="1"/>
</dbReference>
<keyword evidence="1" id="KW-0472">Membrane</keyword>
<accession>A0A6I3NNL1</accession>
<organism evidence="3">
    <name type="scientific">Turicibacter sanguinis</name>
    <dbReference type="NCBI Taxonomy" id="154288"/>
    <lineage>
        <taxon>Bacteria</taxon>
        <taxon>Bacillati</taxon>
        <taxon>Bacillota</taxon>
        <taxon>Erysipelotrichia</taxon>
        <taxon>Erysipelotrichales</taxon>
        <taxon>Turicibacteraceae</taxon>
        <taxon>Turicibacter</taxon>
    </lineage>
</organism>
<keyword evidence="1" id="KW-1133">Transmembrane helix</keyword>
<feature type="transmembrane region" description="Helical" evidence="1">
    <location>
        <begin position="210"/>
        <end position="233"/>
    </location>
</feature>
<sequence length="249" mass="29701">MRWIGYFLLFLLCLFILLIFVKIKIRVVFQDESRFVQVKYLFFKYKMDLNPMMKELEKNAELSADKMKDEVTVKKEEVVVKTKTVEQKVIEDSMELDEKPKIKVKRVKKKKRVEKTQEKVSRPKLRQMIRKFKLLFKTGKRVLVRFTKKIRVHQLDSVIHFSVDDPMLNGCLLGSLWAMQANVYGFISRYVKKVDHYHFDVLSQFSGNRIFVDFTCIVSFKLVDIIVVLLTSFRDLMTILKLIRKEEDL</sequence>
<keyword evidence="1" id="KW-0812">Transmembrane</keyword>
<name>A0A6I3NNL1_9FIRM</name>
<proteinExistence type="predicted"/>
<dbReference type="Proteomes" id="UP000487649">
    <property type="component" value="Unassembled WGS sequence"/>
</dbReference>
<protein>
    <submittedName>
        <fullName evidence="3">DUF2953 domain-containing protein</fullName>
    </submittedName>
</protein>
<evidence type="ECO:0000313" key="4">
    <source>
        <dbReference type="Proteomes" id="UP000487649"/>
    </source>
</evidence>
<dbReference type="EMBL" id="WMQE01000009">
    <property type="protein sequence ID" value="MTK20928.1"/>
    <property type="molecule type" value="Genomic_DNA"/>
</dbReference>
<comment type="caution">
    <text evidence="3">The sequence shown here is derived from an EMBL/GenBank/DDBJ whole genome shotgun (WGS) entry which is preliminary data.</text>
</comment>
<evidence type="ECO:0000313" key="2">
    <source>
        <dbReference type="EMBL" id="MTK20928.1"/>
    </source>
</evidence>
<dbReference type="InterPro" id="IPR021338">
    <property type="entry name" value="DUF2953"/>
</dbReference>
<evidence type="ECO:0000313" key="3">
    <source>
        <dbReference type="EMBL" id="MTL94360.1"/>
    </source>
</evidence>
<dbReference type="AlphaFoldDB" id="A0A6I3NNL1"/>
<reference evidence="3 4" key="1">
    <citation type="journal article" date="2019" name="Nat. Med.">
        <title>A library of human gut bacterial isolates paired with longitudinal multiomics data enables mechanistic microbiome research.</title>
        <authorList>
            <person name="Poyet M."/>
            <person name="Groussin M."/>
            <person name="Gibbons S.M."/>
            <person name="Avila-Pacheco J."/>
            <person name="Jiang X."/>
            <person name="Kearney S.M."/>
            <person name="Perrotta A.R."/>
            <person name="Berdy B."/>
            <person name="Zhao S."/>
            <person name="Lieberman T.D."/>
            <person name="Swanson P.K."/>
            <person name="Smith M."/>
            <person name="Roesemann S."/>
            <person name="Alexander J.E."/>
            <person name="Rich S.A."/>
            <person name="Livny J."/>
            <person name="Vlamakis H."/>
            <person name="Clish C."/>
            <person name="Bullock K."/>
            <person name="Deik A."/>
            <person name="Scott J."/>
            <person name="Pierce K.A."/>
            <person name="Xavier R.J."/>
            <person name="Alm E.J."/>
        </authorList>
    </citation>
    <scope>NUCLEOTIDE SEQUENCE</scope>
    <source>
        <strain evidence="3">BIOML-A179</strain>
        <strain evidence="2 4">BIOML-A198</strain>
    </source>
</reference>
<dbReference type="EMBL" id="WMQV01000014">
    <property type="protein sequence ID" value="MTL94360.1"/>
    <property type="molecule type" value="Genomic_DNA"/>
</dbReference>
<dbReference type="RefSeq" id="WP_006785147.1">
    <property type="nucleotide sequence ID" value="NZ_CABJBH010000001.1"/>
</dbReference>
<feature type="transmembrane region" description="Helical" evidence="1">
    <location>
        <begin position="6"/>
        <end position="25"/>
    </location>
</feature>
<gene>
    <name evidence="3" type="ORF">GMA64_07455</name>
    <name evidence="2" type="ORF">GMA92_05780</name>
</gene>